<feature type="region of interest" description="Disordered" evidence="1">
    <location>
        <begin position="200"/>
        <end position="345"/>
    </location>
</feature>
<dbReference type="RefSeq" id="WP_190266119.1">
    <property type="nucleotide sequence ID" value="NZ_BAABAD010000003.1"/>
</dbReference>
<reference evidence="3 4" key="1">
    <citation type="submission" date="2020-09" db="EMBL/GenBank/DDBJ databases">
        <title>Novel species in genus Gordonia.</title>
        <authorList>
            <person name="Zhang G."/>
        </authorList>
    </citation>
    <scope>NUCLEOTIDE SEQUENCE [LARGE SCALE GENOMIC DNA]</scope>
    <source>
        <strain evidence="3 4">ON-33</strain>
    </source>
</reference>
<dbReference type="CDD" id="cd21904">
    <property type="entry name" value="TtfA-like"/>
    <property type="match status" value="1"/>
</dbReference>
<dbReference type="InterPro" id="IPR049726">
    <property type="entry name" value="TtfA-like_core"/>
</dbReference>
<gene>
    <name evidence="3" type="ORF">IDF66_06675</name>
</gene>
<protein>
    <recommendedName>
        <fullName evidence="5">Secreted protein</fullName>
    </recommendedName>
</protein>
<evidence type="ECO:0000256" key="2">
    <source>
        <dbReference type="SAM" id="Phobius"/>
    </source>
</evidence>
<organism evidence="3 4">
    <name type="scientific">Gordonia hankookensis</name>
    <dbReference type="NCBI Taxonomy" id="589403"/>
    <lineage>
        <taxon>Bacteria</taxon>
        <taxon>Bacillati</taxon>
        <taxon>Actinomycetota</taxon>
        <taxon>Actinomycetes</taxon>
        <taxon>Mycobacteriales</taxon>
        <taxon>Gordoniaceae</taxon>
        <taxon>Gordonia</taxon>
    </lineage>
</organism>
<keyword evidence="2" id="KW-0812">Transmembrane</keyword>
<comment type="caution">
    <text evidence="3">The sequence shown here is derived from an EMBL/GenBank/DDBJ whole genome shotgun (WGS) entry which is preliminary data.</text>
</comment>
<evidence type="ECO:0000313" key="4">
    <source>
        <dbReference type="Proteomes" id="UP000602395"/>
    </source>
</evidence>
<feature type="transmembrane region" description="Helical" evidence="2">
    <location>
        <begin position="6"/>
        <end position="22"/>
    </location>
</feature>
<dbReference type="Proteomes" id="UP000602395">
    <property type="component" value="Unassembled WGS sequence"/>
</dbReference>
<sequence>MTIVYFVIAVLALAGAGVLLWLDHQRSSVARHQRAVWGDQHEFKFRESDTKLRKVFHRATMNVPDHVEVQDVAFGHYSGAEAAVFDLVDTATVVAVRRAVASAVVVDLRHEDVLAPAEEDVELLGAMGPRVMFSNNLDVARRVCDRRMVALANTTPSYIEVLWNEGNWVLGSMPLTTDTDHLDTGLEVVRRFADLLRVLPPITDPQDAPDPRDPHGPTRAELADEKTENMRDKQRRARITAAENAPADEPAPQAPTRAWSAVPDSAPPSAPKSGTPSTGGRRMQPMPVRRPSQPPAQAPGGPRPPAEPGEGAATPPPAGGRPARPYDMPPGTNAPTDRPNRHRRN</sequence>
<keyword evidence="2" id="KW-1133">Transmembrane helix</keyword>
<accession>A0ABR7W913</accession>
<name>A0ABR7W913_9ACTN</name>
<keyword evidence="2" id="KW-0472">Membrane</keyword>
<evidence type="ECO:0000256" key="1">
    <source>
        <dbReference type="SAM" id="MobiDB-lite"/>
    </source>
</evidence>
<keyword evidence="4" id="KW-1185">Reference proteome</keyword>
<proteinExistence type="predicted"/>
<evidence type="ECO:0008006" key="5">
    <source>
        <dbReference type="Google" id="ProtNLM"/>
    </source>
</evidence>
<dbReference type="EMBL" id="JACWMS010000001">
    <property type="protein sequence ID" value="MBD1319263.1"/>
    <property type="molecule type" value="Genomic_DNA"/>
</dbReference>
<feature type="compositionally biased region" description="Basic and acidic residues" evidence="1">
    <location>
        <begin position="209"/>
        <end position="232"/>
    </location>
</feature>
<feature type="compositionally biased region" description="Low complexity" evidence="1">
    <location>
        <begin position="241"/>
        <end position="264"/>
    </location>
</feature>
<feature type="compositionally biased region" description="Pro residues" evidence="1">
    <location>
        <begin position="292"/>
        <end position="307"/>
    </location>
</feature>
<evidence type="ECO:0000313" key="3">
    <source>
        <dbReference type="EMBL" id="MBD1319263.1"/>
    </source>
</evidence>